<comment type="caution">
    <text evidence="7">The sequence shown here is derived from an EMBL/GenBank/DDBJ whole genome shotgun (WGS) entry which is preliminary data.</text>
</comment>
<dbReference type="FunFam" id="2.40.100.10:FF:000025">
    <property type="entry name" value="Peptidyl-prolyl cis-trans isomerase CYP19-2"/>
    <property type="match status" value="1"/>
</dbReference>
<keyword evidence="3" id="KW-0697">Rotamase</keyword>
<dbReference type="EC" id="5.2.1.8" evidence="2"/>
<evidence type="ECO:0000313" key="8">
    <source>
        <dbReference type="Proteomes" id="UP001310594"/>
    </source>
</evidence>
<dbReference type="PROSITE" id="PS50072">
    <property type="entry name" value="CSA_PPIASE_2"/>
    <property type="match status" value="1"/>
</dbReference>
<dbReference type="Gene3D" id="2.40.100.10">
    <property type="entry name" value="Cyclophilin-like"/>
    <property type="match status" value="1"/>
</dbReference>
<dbReference type="PRINTS" id="PR00153">
    <property type="entry name" value="CSAPPISMRASE"/>
</dbReference>
<feature type="compositionally biased region" description="Basic and acidic residues" evidence="5">
    <location>
        <begin position="255"/>
        <end position="267"/>
    </location>
</feature>
<dbReference type="AlphaFoldDB" id="A0AAN7VZW6"/>
<proteinExistence type="predicted"/>
<name>A0AAN7VZW6_9PEZI</name>
<comment type="catalytic activity">
    <reaction evidence="1">
        <text>[protein]-peptidylproline (omega=180) = [protein]-peptidylproline (omega=0)</text>
        <dbReference type="Rhea" id="RHEA:16237"/>
        <dbReference type="Rhea" id="RHEA-COMP:10747"/>
        <dbReference type="Rhea" id="RHEA-COMP:10748"/>
        <dbReference type="ChEBI" id="CHEBI:83833"/>
        <dbReference type="ChEBI" id="CHEBI:83834"/>
        <dbReference type="EC" id="5.2.1.8"/>
    </reaction>
</comment>
<gene>
    <name evidence="7" type="ORF">LTR97_012557</name>
</gene>
<evidence type="ECO:0000256" key="2">
    <source>
        <dbReference type="ARBA" id="ARBA00013194"/>
    </source>
</evidence>
<dbReference type="GO" id="GO:0006457">
    <property type="term" value="P:protein folding"/>
    <property type="evidence" value="ECO:0007669"/>
    <property type="project" value="TreeGrafter"/>
</dbReference>
<evidence type="ECO:0000256" key="1">
    <source>
        <dbReference type="ARBA" id="ARBA00000971"/>
    </source>
</evidence>
<dbReference type="GO" id="GO:0005737">
    <property type="term" value="C:cytoplasm"/>
    <property type="evidence" value="ECO:0007669"/>
    <property type="project" value="TreeGrafter"/>
</dbReference>
<dbReference type="Pfam" id="PF00160">
    <property type="entry name" value="Pro_isomerase"/>
    <property type="match status" value="1"/>
</dbReference>
<dbReference type="Proteomes" id="UP001310594">
    <property type="component" value="Unassembled WGS sequence"/>
</dbReference>
<feature type="compositionally biased region" description="Low complexity" evidence="5">
    <location>
        <begin position="177"/>
        <end position="189"/>
    </location>
</feature>
<reference evidence="7" key="1">
    <citation type="submission" date="2023-08" db="EMBL/GenBank/DDBJ databases">
        <title>Black Yeasts Isolated from many extreme environments.</title>
        <authorList>
            <person name="Coleine C."/>
            <person name="Stajich J.E."/>
            <person name="Selbmann L."/>
        </authorList>
    </citation>
    <scope>NUCLEOTIDE SEQUENCE</scope>
    <source>
        <strain evidence="7">CCFEE 5810</strain>
    </source>
</reference>
<protein>
    <recommendedName>
        <fullName evidence="2">peptidylprolyl isomerase</fullName>
        <ecNumber evidence="2">5.2.1.8</ecNumber>
    </recommendedName>
</protein>
<feature type="domain" description="PPIase cyclophilin-type" evidence="6">
    <location>
        <begin position="10"/>
        <end position="169"/>
    </location>
</feature>
<feature type="compositionally biased region" description="Basic and acidic residues" evidence="5">
    <location>
        <begin position="306"/>
        <end position="341"/>
    </location>
</feature>
<keyword evidence="4" id="KW-0413">Isomerase</keyword>
<dbReference type="EMBL" id="JAVRQU010000027">
    <property type="protein sequence ID" value="KAK5690072.1"/>
    <property type="molecule type" value="Genomic_DNA"/>
</dbReference>
<evidence type="ECO:0000256" key="3">
    <source>
        <dbReference type="ARBA" id="ARBA00023110"/>
    </source>
</evidence>
<organism evidence="7 8">
    <name type="scientific">Elasticomyces elasticus</name>
    <dbReference type="NCBI Taxonomy" id="574655"/>
    <lineage>
        <taxon>Eukaryota</taxon>
        <taxon>Fungi</taxon>
        <taxon>Dikarya</taxon>
        <taxon>Ascomycota</taxon>
        <taxon>Pezizomycotina</taxon>
        <taxon>Dothideomycetes</taxon>
        <taxon>Dothideomycetidae</taxon>
        <taxon>Mycosphaerellales</taxon>
        <taxon>Teratosphaeriaceae</taxon>
        <taxon>Elasticomyces</taxon>
    </lineage>
</organism>
<dbReference type="GO" id="GO:0003755">
    <property type="term" value="F:peptidyl-prolyl cis-trans isomerase activity"/>
    <property type="evidence" value="ECO:0007669"/>
    <property type="project" value="UniProtKB-KW"/>
</dbReference>
<evidence type="ECO:0000313" key="7">
    <source>
        <dbReference type="EMBL" id="KAK5690072.1"/>
    </source>
</evidence>
<dbReference type="SUPFAM" id="SSF50891">
    <property type="entry name" value="Cyclophilin-like"/>
    <property type="match status" value="1"/>
</dbReference>
<evidence type="ECO:0000256" key="5">
    <source>
        <dbReference type="SAM" id="MobiDB-lite"/>
    </source>
</evidence>
<evidence type="ECO:0000256" key="4">
    <source>
        <dbReference type="ARBA" id="ARBA00023235"/>
    </source>
</evidence>
<sequence length="391" mass="44036">MANTHRPRTFLDVNIGEQPAGRLTIELFPDKTPRTCENFRQLCTGEHNGLSYAKAPLHRIIDEFMIQGGDIANGDGTGTQSIYGGEFEDENLNWMEMDAAGLVCSANRGKDTNGSQFFFTLEPCPHLNGKHTIFGRLVAGQDTLAKLAKVEVDKDDRPLEPVLIARCGELEKKGKKTTAAAAPRVETAANESSADRGRRRKSDVSDEEMADEPTPPRPRQSRRKSDNIIDEGLRGRPRQRSDSRSDAKPLSATAEESRSDKADSPAEKHKRKRSQSPSRHPDDKPMAEDDAKYEQRRRRSLPNQYGEERYSRHNGDEDRYKPSPRRDNNEHAGRRGEDRYRPSQGRYRNENNTGRLDDGGRLGGGGYDEHEPPPVKFKGRGVMKYREPGRL</sequence>
<feature type="compositionally biased region" description="Basic and acidic residues" evidence="5">
    <location>
        <begin position="279"/>
        <end position="294"/>
    </location>
</feature>
<dbReference type="PANTHER" id="PTHR11071:SF561">
    <property type="entry name" value="PEPTIDYL-PROLYL CIS-TRANS ISOMERASE D-RELATED"/>
    <property type="match status" value="1"/>
</dbReference>
<accession>A0AAN7VZW6</accession>
<evidence type="ECO:0000259" key="6">
    <source>
        <dbReference type="PROSITE" id="PS50072"/>
    </source>
</evidence>
<feature type="compositionally biased region" description="Basic and acidic residues" evidence="5">
    <location>
        <begin position="223"/>
        <end position="247"/>
    </location>
</feature>
<feature type="region of interest" description="Disordered" evidence="5">
    <location>
        <begin position="172"/>
        <end position="391"/>
    </location>
</feature>
<dbReference type="GO" id="GO:0016018">
    <property type="term" value="F:cyclosporin A binding"/>
    <property type="evidence" value="ECO:0007669"/>
    <property type="project" value="TreeGrafter"/>
</dbReference>
<dbReference type="InterPro" id="IPR029000">
    <property type="entry name" value="Cyclophilin-like_dom_sf"/>
</dbReference>
<dbReference type="PANTHER" id="PTHR11071">
    <property type="entry name" value="PEPTIDYL-PROLYL CIS-TRANS ISOMERASE"/>
    <property type="match status" value="1"/>
</dbReference>
<dbReference type="InterPro" id="IPR002130">
    <property type="entry name" value="Cyclophilin-type_PPIase_dom"/>
</dbReference>